<keyword evidence="3" id="KW-1185">Reference proteome</keyword>
<dbReference type="Gene3D" id="3.40.50.720">
    <property type="entry name" value="NAD(P)-binding Rossmann-like Domain"/>
    <property type="match status" value="1"/>
</dbReference>
<dbReference type="InterPro" id="IPR036291">
    <property type="entry name" value="NAD(P)-bd_dom_sf"/>
</dbReference>
<dbReference type="Pfam" id="PF01370">
    <property type="entry name" value="Epimerase"/>
    <property type="match status" value="1"/>
</dbReference>
<dbReference type="InterPro" id="IPR050177">
    <property type="entry name" value="Lipid_A_modif_metabolic_enz"/>
</dbReference>
<name>A0A1I2C0T6_9ACTN</name>
<feature type="domain" description="NAD-dependent epimerase/dehydratase" evidence="1">
    <location>
        <begin position="6"/>
        <end position="225"/>
    </location>
</feature>
<dbReference type="InterPro" id="IPR001509">
    <property type="entry name" value="Epimerase_deHydtase"/>
</dbReference>
<evidence type="ECO:0000313" key="2">
    <source>
        <dbReference type="EMBL" id="SFE61758.1"/>
    </source>
</evidence>
<dbReference type="Proteomes" id="UP000199323">
    <property type="component" value="Unassembled WGS sequence"/>
</dbReference>
<dbReference type="STRING" id="380248.SAMN05216251_10486"/>
<evidence type="ECO:0000259" key="1">
    <source>
        <dbReference type="Pfam" id="PF01370"/>
    </source>
</evidence>
<dbReference type="RefSeq" id="WP_093712787.1">
    <property type="nucleotide sequence ID" value="NZ_FONG01000004.1"/>
</dbReference>
<protein>
    <submittedName>
        <fullName evidence="2">Nucleoside-diphosphate-sugar epimerase</fullName>
    </submittedName>
</protein>
<organism evidence="2 3">
    <name type="scientific">Actinacidiphila alni</name>
    <dbReference type="NCBI Taxonomy" id="380248"/>
    <lineage>
        <taxon>Bacteria</taxon>
        <taxon>Bacillati</taxon>
        <taxon>Actinomycetota</taxon>
        <taxon>Actinomycetes</taxon>
        <taxon>Kitasatosporales</taxon>
        <taxon>Streptomycetaceae</taxon>
        <taxon>Actinacidiphila</taxon>
    </lineage>
</organism>
<dbReference type="SUPFAM" id="SSF51735">
    <property type="entry name" value="NAD(P)-binding Rossmann-fold domains"/>
    <property type="match status" value="1"/>
</dbReference>
<dbReference type="EMBL" id="FONG01000004">
    <property type="protein sequence ID" value="SFE61758.1"/>
    <property type="molecule type" value="Genomic_DNA"/>
</dbReference>
<dbReference type="PANTHER" id="PTHR43245:SF13">
    <property type="entry name" value="UDP-D-APIOSE_UDP-D-XYLOSE SYNTHASE 2"/>
    <property type="match status" value="1"/>
</dbReference>
<dbReference type="PANTHER" id="PTHR43245">
    <property type="entry name" value="BIFUNCTIONAL POLYMYXIN RESISTANCE PROTEIN ARNA"/>
    <property type="match status" value="1"/>
</dbReference>
<gene>
    <name evidence="2" type="ORF">SAMN05216251_10486</name>
</gene>
<dbReference type="OrthoDB" id="62093at2"/>
<dbReference type="AlphaFoldDB" id="A0A1I2C0T6"/>
<sequence>MTRTRILVLGAGGFLGSRVVARLGRISGARILRGGRGAGLDLTADLATVPVDVLARRLAALAPDAVVCCAGVAAGSAAALCATNARGAAVLCEAMALGAPSARLVHLGSAAEYGPAAPGSALAESAPARPEGVYGAAKLAGTLAVTGSGLDAVVLRVFNPVGAGSPVSGLPGRLAAAFREAPRGGVVRTGSLAAYRDFVAADDVADAVALAVAAPGSLPPVVNIGSGRATQVRSLAEELAAVSGFAGRLEESGRGSERSAGVSWHQADITLAAYALGWQPARTLRDALTALWEAVPGELAGSSP</sequence>
<proteinExistence type="predicted"/>
<evidence type="ECO:0000313" key="3">
    <source>
        <dbReference type="Proteomes" id="UP000199323"/>
    </source>
</evidence>
<reference evidence="2 3" key="1">
    <citation type="submission" date="2016-10" db="EMBL/GenBank/DDBJ databases">
        <authorList>
            <person name="de Groot N.N."/>
        </authorList>
    </citation>
    <scope>NUCLEOTIDE SEQUENCE [LARGE SCALE GENOMIC DNA]</scope>
    <source>
        <strain evidence="2 3">CGMCC 4.3510</strain>
    </source>
</reference>
<accession>A0A1I2C0T6</accession>